<evidence type="ECO:0000256" key="2">
    <source>
        <dbReference type="SAM" id="Phobius"/>
    </source>
</evidence>
<protein>
    <recommendedName>
        <fullName evidence="5">Transmembrane protein</fullName>
    </recommendedName>
</protein>
<feature type="compositionally biased region" description="Low complexity" evidence="1">
    <location>
        <begin position="133"/>
        <end position="176"/>
    </location>
</feature>
<dbReference type="AlphaFoldDB" id="A0A1N7S3K3"/>
<comment type="caution">
    <text evidence="3">The sequence shown here is derived from an EMBL/GenBank/DDBJ whole genome shotgun (WGS) entry which is preliminary data.</text>
</comment>
<evidence type="ECO:0000313" key="3">
    <source>
        <dbReference type="EMBL" id="SIT41941.1"/>
    </source>
</evidence>
<dbReference type="RefSeq" id="WP_087735108.1">
    <property type="nucleotide sequence ID" value="NZ_CYGY02000030.1"/>
</dbReference>
<gene>
    <name evidence="3" type="ORF">BN2476_300271</name>
</gene>
<dbReference type="OrthoDB" id="9006324at2"/>
<name>A0A1N7S3K3_9BURK</name>
<accession>A0A1N7S3K3</accession>
<reference evidence="3" key="1">
    <citation type="submission" date="2016-12" db="EMBL/GenBank/DDBJ databases">
        <authorList>
            <person name="Moulin L."/>
        </authorList>
    </citation>
    <scope>NUCLEOTIDE SEQUENCE [LARGE SCALE GENOMIC DNA]</scope>
    <source>
        <strain evidence="3">STM 7183</strain>
    </source>
</reference>
<feature type="compositionally biased region" description="Basic and acidic residues" evidence="1">
    <location>
        <begin position="1"/>
        <end position="12"/>
    </location>
</feature>
<organism evidence="3 4">
    <name type="scientific">Paraburkholderia piptadeniae</name>
    <dbReference type="NCBI Taxonomy" id="1701573"/>
    <lineage>
        <taxon>Bacteria</taxon>
        <taxon>Pseudomonadati</taxon>
        <taxon>Pseudomonadota</taxon>
        <taxon>Betaproteobacteria</taxon>
        <taxon>Burkholderiales</taxon>
        <taxon>Burkholderiaceae</taxon>
        <taxon>Paraburkholderia</taxon>
    </lineage>
</organism>
<evidence type="ECO:0000313" key="4">
    <source>
        <dbReference type="Proteomes" id="UP000195569"/>
    </source>
</evidence>
<sequence>MDANDSPDRESGARQPQDTSFFPYDSEDPQAPHYNWVQICLISAMGLAVGVMGTAAYVIWFSHDQQTYSEAVQAARRPPPSAVAVIPDDESAVPARAALPTSAVTGRVIPATPTSQPRDAEAGQANDANRTLASAQAPDDAVDPADTADATDPADATDDSQPAARSAQAAAAGSAARADRGKQASVASHHAQQRAKPKQTFVSRLTAMFRKVAYHRGRDRNNNADPYSHP</sequence>
<evidence type="ECO:0000256" key="1">
    <source>
        <dbReference type="SAM" id="MobiDB-lite"/>
    </source>
</evidence>
<feature type="transmembrane region" description="Helical" evidence="2">
    <location>
        <begin position="36"/>
        <end position="60"/>
    </location>
</feature>
<keyword evidence="2" id="KW-0812">Transmembrane</keyword>
<feature type="region of interest" description="Disordered" evidence="1">
    <location>
        <begin position="1"/>
        <end position="27"/>
    </location>
</feature>
<evidence type="ECO:0008006" key="5">
    <source>
        <dbReference type="Google" id="ProtNLM"/>
    </source>
</evidence>
<keyword evidence="2" id="KW-1133">Transmembrane helix</keyword>
<dbReference type="Proteomes" id="UP000195569">
    <property type="component" value="Unassembled WGS sequence"/>
</dbReference>
<dbReference type="EMBL" id="CYGY02000030">
    <property type="protein sequence ID" value="SIT41941.1"/>
    <property type="molecule type" value="Genomic_DNA"/>
</dbReference>
<proteinExistence type="predicted"/>
<feature type="region of interest" description="Disordered" evidence="1">
    <location>
        <begin position="104"/>
        <end position="201"/>
    </location>
</feature>
<keyword evidence="4" id="KW-1185">Reference proteome</keyword>
<keyword evidence="2" id="KW-0472">Membrane</keyword>